<keyword evidence="1" id="KW-0812">Transmembrane</keyword>
<keyword evidence="3" id="KW-1185">Reference proteome</keyword>
<dbReference type="Proteomes" id="UP001574673">
    <property type="component" value="Unassembled WGS sequence"/>
</dbReference>
<reference evidence="3" key="1">
    <citation type="submission" date="2024-06" db="EMBL/GenBank/DDBJ databases">
        <title>Radixoralia hellwigii gen. nov., sp nov., isolated from a root canal in the human oral cavity.</title>
        <authorList>
            <person name="Bartsch S."/>
            <person name="Wittmer A."/>
            <person name="Schulz A.-K."/>
            <person name="Neumann-Schaal M."/>
            <person name="Wolf J."/>
            <person name="Gronow S."/>
            <person name="Tennert C."/>
            <person name="Haecker G."/>
            <person name="Cieplik F."/>
            <person name="Al-Ahmad A."/>
        </authorList>
    </citation>
    <scope>NUCLEOTIDE SEQUENCE [LARGE SCALE GENOMIC DNA]</scope>
    <source>
        <strain evidence="3">Wk13</strain>
    </source>
</reference>
<dbReference type="EMBL" id="JBEUWX010000002">
    <property type="protein sequence ID" value="MFA9949228.1"/>
    <property type="molecule type" value="Genomic_DNA"/>
</dbReference>
<evidence type="ECO:0000313" key="3">
    <source>
        <dbReference type="Proteomes" id="UP001574673"/>
    </source>
</evidence>
<dbReference type="RefSeq" id="WP_418890373.1">
    <property type="nucleotide sequence ID" value="NZ_JBEUWX010000002.1"/>
</dbReference>
<comment type="caution">
    <text evidence="2">The sequence shown here is derived from an EMBL/GenBank/DDBJ whole genome shotgun (WGS) entry which is preliminary data.</text>
</comment>
<keyword evidence="1" id="KW-0472">Membrane</keyword>
<dbReference type="InterPro" id="IPR012994">
    <property type="entry name" value="YbgT_YccB"/>
</dbReference>
<dbReference type="NCBIfam" id="TIGR02106">
    <property type="entry name" value="cyd_oper_ybgT"/>
    <property type="match status" value="1"/>
</dbReference>
<dbReference type="Pfam" id="PF08173">
    <property type="entry name" value="YbgT_YccB"/>
    <property type="match status" value="1"/>
</dbReference>
<organism evidence="2 3">
    <name type="scientific">Dentiradicibacter hellwigii</name>
    <dbReference type="NCBI Taxonomy" id="3149053"/>
    <lineage>
        <taxon>Bacteria</taxon>
        <taxon>Pseudomonadati</taxon>
        <taxon>Pseudomonadota</taxon>
        <taxon>Betaproteobacteria</taxon>
        <taxon>Rhodocyclales</taxon>
        <taxon>Rhodocyclaceae</taxon>
        <taxon>Dentiradicibacter</taxon>
    </lineage>
</organism>
<feature type="transmembrane region" description="Helical" evidence="1">
    <location>
        <begin position="6"/>
        <end position="24"/>
    </location>
</feature>
<proteinExistence type="predicted"/>
<evidence type="ECO:0000256" key="1">
    <source>
        <dbReference type="SAM" id="Phobius"/>
    </source>
</evidence>
<protein>
    <submittedName>
        <fullName evidence="2">Cytochrome bd-I oxidase subunit CydX</fullName>
    </submittedName>
</protein>
<dbReference type="InterPro" id="IPR011724">
    <property type="entry name" value="Cyd_oper_YbgT"/>
</dbReference>
<sequence length="43" mass="4825">MWYLVWILGLPLAATCAILSAMWLELKEDDALRHNAPSQGNPD</sequence>
<accession>A0ABV4UCM7</accession>
<gene>
    <name evidence="2" type="primary">cydX</name>
    <name evidence="2" type="ORF">ABCS64_02600</name>
</gene>
<name>A0ABV4UCM7_9RHOO</name>
<keyword evidence="1" id="KW-1133">Transmembrane helix</keyword>
<evidence type="ECO:0000313" key="2">
    <source>
        <dbReference type="EMBL" id="MFA9949228.1"/>
    </source>
</evidence>